<keyword evidence="3" id="KW-1185">Reference proteome</keyword>
<sequence length="347" mass="35352">MAPCRGGSTRVGTYPAGQGSTGRGVFPPSGGPISDSHCVPIPAPSRHRSRTVQPPPSGASSGTSGTCVSLSLSLSLSLSPLHDDDDDDNDDYDDGTLDTPVQRRRDPLNSRLAAASGPPPSIINASQPQAAPSILLNNPGAASRTCPHHPTMLGRCLRLASPSTRPHVEPADVALPSVEAPAMFAESPDGAGATSTGNGARRDCLVACLPTRAVLDKPSAHLLGLPPTAARATNFRFVRLAPGAFFFLAQSIGPSPRPGTRPSAPACLLPASRRLGAATPLAHGPGWAIGPSNTPTCICRLGVANNPPNTRPTLTNSLGSCALQAGKPALEILPPARTKNGLGVPAT</sequence>
<evidence type="ECO:0000256" key="1">
    <source>
        <dbReference type="SAM" id="MobiDB-lite"/>
    </source>
</evidence>
<dbReference type="Proteomes" id="UP001287286">
    <property type="component" value="Unassembled WGS sequence"/>
</dbReference>
<comment type="caution">
    <text evidence="2">The sequence shown here is derived from an EMBL/GenBank/DDBJ whole genome shotgun (WGS) entry which is preliminary data.</text>
</comment>
<proteinExistence type="predicted"/>
<name>A0ABR0BID5_PURLI</name>
<feature type="compositionally biased region" description="Acidic residues" evidence="1">
    <location>
        <begin position="83"/>
        <end position="96"/>
    </location>
</feature>
<accession>A0ABR0BID5</accession>
<protein>
    <submittedName>
        <fullName evidence="2">Uncharacterized protein</fullName>
    </submittedName>
</protein>
<gene>
    <name evidence="2" type="ORF">Purlil1_11915</name>
</gene>
<evidence type="ECO:0000313" key="3">
    <source>
        <dbReference type="Proteomes" id="UP001287286"/>
    </source>
</evidence>
<dbReference type="EMBL" id="JAWRVI010000081">
    <property type="protein sequence ID" value="KAK4078517.1"/>
    <property type="molecule type" value="Genomic_DNA"/>
</dbReference>
<feature type="region of interest" description="Disordered" evidence="1">
    <location>
        <begin position="80"/>
        <end position="126"/>
    </location>
</feature>
<evidence type="ECO:0000313" key="2">
    <source>
        <dbReference type="EMBL" id="KAK4078517.1"/>
    </source>
</evidence>
<reference evidence="2 3" key="1">
    <citation type="journal article" date="2024" name="Microbiol. Resour. Announc.">
        <title>Genome annotations for the ascomycete fungi Trichoderma harzianum, Trichoderma aggressivum, and Purpureocillium lilacinum.</title>
        <authorList>
            <person name="Beijen E.P.W."/>
            <person name="Ohm R.A."/>
        </authorList>
    </citation>
    <scope>NUCLEOTIDE SEQUENCE [LARGE SCALE GENOMIC DNA]</scope>
    <source>
        <strain evidence="2 3">CBS 150709</strain>
    </source>
</reference>
<organism evidence="2 3">
    <name type="scientific">Purpureocillium lilacinum</name>
    <name type="common">Paecilomyces lilacinus</name>
    <dbReference type="NCBI Taxonomy" id="33203"/>
    <lineage>
        <taxon>Eukaryota</taxon>
        <taxon>Fungi</taxon>
        <taxon>Dikarya</taxon>
        <taxon>Ascomycota</taxon>
        <taxon>Pezizomycotina</taxon>
        <taxon>Sordariomycetes</taxon>
        <taxon>Hypocreomycetidae</taxon>
        <taxon>Hypocreales</taxon>
        <taxon>Ophiocordycipitaceae</taxon>
        <taxon>Purpureocillium</taxon>
    </lineage>
</organism>
<feature type="region of interest" description="Disordered" evidence="1">
    <location>
        <begin position="1"/>
        <end position="66"/>
    </location>
</feature>